<reference evidence="2" key="1">
    <citation type="submission" date="2017-02" db="UniProtKB">
        <authorList>
            <consortium name="WormBaseParasite"/>
        </authorList>
    </citation>
    <scope>IDENTIFICATION</scope>
</reference>
<accession>A0A0N5AYE2</accession>
<name>A0A0N5AYE2_9BILA</name>
<sequence length="134" mass="15225">MAEAVAELILSKHTLCQHSVQLFSWVELLVGYSVEKLELSSGSYADYDVARLKTTTRQQLSLFTFASDTPITIQCNDTNVTILSEYGKEEIKVKAIEGFSATSQPIHFDITKMGEETDETVLRRKLRIICDRYR</sequence>
<evidence type="ECO:0000313" key="1">
    <source>
        <dbReference type="Proteomes" id="UP000046393"/>
    </source>
</evidence>
<keyword evidence="1" id="KW-1185">Reference proteome</keyword>
<evidence type="ECO:0000313" key="2">
    <source>
        <dbReference type="WBParaSite" id="SMUV_0000998101-mRNA-1"/>
    </source>
</evidence>
<organism evidence="1 2">
    <name type="scientific">Syphacia muris</name>
    <dbReference type="NCBI Taxonomy" id="451379"/>
    <lineage>
        <taxon>Eukaryota</taxon>
        <taxon>Metazoa</taxon>
        <taxon>Ecdysozoa</taxon>
        <taxon>Nematoda</taxon>
        <taxon>Chromadorea</taxon>
        <taxon>Rhabditida</taxon>
        <taxon>Spirurina</taxon>
        <taxon>Oxyuridomorpha</taxon>
        <taxon>Oxyuroidea</taxon>
        <taxon>Oxyuridae</taxon>
        <taxon>Syphacia</taxon>
    </lineage>
</organism>
<dbReference type="AlphaFoldDB" id="A0A0N5AYE2"/>
<dbReference type="Proteomes" id="UP000046393">
    <property type="component" value="Unplaced"/>
</dbReference>
<dbReference type="WBParaSite" id="SMUV_0000998101-mRNA-1">
    <property type="protein sequence ID" value="SMUV_0000998101-mRNA-1"/>
    <property type="gene ID" value="SMUV_0000998101"/>
</dbReference>
<proteinExistence type="predicted"/>
<protein>
    <submittedName>
        <fullName evidence="2">Fatty acid-binding protein</fullName>
    </submittedName>
</protein>